<keyword evidence="11" id="KW-1185">Reference proteome</keyword>
<evidence type="ECO:0000256" key="8">
    <source>
        <dbReference type="SAM" id="SignalP"/>
    </source>
</evidence>
<evidence type="ECO:0000256" key="2">
    <source>
        <dbReference type="ARBA" id="ARBA00022692"/>
    </source>
</evidence>
<dbReference type="PANTHER" id="PTHR12640:SF0">
    <property type="entry name" value="DOLICHYL-DIPHOSPHOOLIGOSACCHARIDE--PROTEIN GLYCOSYLTRANSFERASE SUBUNIT 2"/>
    <property type="match status" value="1"/>
</dbReference>
<dbReference type="UniPathway" id="UPA00378"/>
<evidence type="ECO:0000256" key="5">
    <source>
        <dbReference type="ARBA" id="ARBA00022989"/>
    </source>
</evidence>
<keyword evidence="2 7" id="KW-0812">Transmembrane</keyword>
<organism evidence="10 11">
    <name type="scientific">Huiozyma naganishii (strain ATCC MYA-139 / BCRC 22969 / CBS 8797 / KCTC 17520 / NBRC 10181 / NCYC 3082 / Yp74L-3)</name>
    <name type="common">Yeast</name>
    <name type="synonym">Kazachstania naganishii</name>
    <dbReference type="NCBI Taxonomy" id="1071383"/>
    <lineage>
        <taxon>Eukaryota</taxon>
        <taxon>Fungi</taxon>
        <taxon>Dikarya</taxon>
        <taxon>Ascomycota</taxon>
        <taxon>Saccharomycotina</taxon>
        <taxon>Saccharomycetes</taxon>
        <taxon>Saccharomycetales</taxon>
        <taxon>Saccharomycetaceae</taxon>
        <taxon>Huiozyma</taxon>
    </lineage>
</organism>
<dbReference type="OMA" id="SIVTHYV"/>
<dbReference type="RefSeq" id="XP_022464708.1">
    <property type="nucleotide sequence ID" value="XM_022608187.1"/>
</dbReference>
<evidence type="ECO:0000259" key="9">
    <source>
        <dbReference type="Pfam" id="PF25147"/>
    </source>
</evidence>
<keyword evidence="4" id="KW-0256">Endoplasmic reticulum</keyword>
<keyword evidence="6 7" id="KW-0472">Membrane</keyword>
<dbReference type="OrthoDB" id="432292at2759"/>
<dbReference type="eggNOG" id="KOG2447">
    <property type="taxonomic scope" value="Eukaryota"/>
</dbReference>
<evidence type="ECO:0000313" key="10">
    <source>
        <dbReference type="EMBL" id="CCK70462.1"/>
    </source>
</evidence>
<feature type="transmembrane region" description="Helical" evidence="7">
    <location>
        <begin position="221"/>
        <end position="241"/>
    </location>
</feature>
<dbReference type="PANTHER" id="PTHR12640">
    <property type="entry name" value="RIBOPHORIN II"/>
    <property type="match status" value="1"/>
</dbReference>
<feature type="transmembrane region" description="Helical" evidence="7">
    <location>
        <begin position="187"/>
        <end position="209"/>
    </location>
</feature>
<comment type="subcellular location">
    <subcellularLocation>
        <location evidence="1">Endoplasmic reticulum membrane</location>
        <topology evidence="1">Multi-pass membrane protein</topology>
    </subcellularLocation>
</comment>
<protein>
    <recommendedName>
        <fullName evidence="9">Ribophorin II C-terminal domain-containing protein</fullName>
    </recommendedName>
</protein>
<dbReference type="HOGENOM" id="CLU_079423_0_0_1"/>
<dbReference type="GO" id="GO:0005198">
    <property type="term" value="F:structural molecule activity"/>
    <property type="evidence" value="ECO:0007669"/>
    <property type="project" value="EnsemblFungi"/>
</dbReference>
<evidence type="ECO:0000256" key="6">
    <source>
        <dbReference type="ARBA" id="ARBA00023136"/>
    </source>
</evidence>
<dbReference type="KEGG" id="kng:KNAG_0E02000"/>
<keyword evidence="5 7" id="KW-1133">Transmembrane helix</keyword>
<evidence type="ECO:0000313" key="11">
    <source>
        <dbReference type="Proteomes" id="UP000006310"/>
    </source>
</evidence>
<evidence type="ECO:0000256" key="7">
    <source>
        <dbReference type="SAM" id="Phobius"/>
    </source>
</evidence>
<name>J7RZ46_HUIN7</name>
<dbReference type="STRING" id="1071383.J7RZ46"/>
<dbReference type="InterPro" id="IPR008814">
    <property type="entry name" value="Swp1"/>
</dbReference>
<evidence type="ECO:0000256" key="4">
    <source>
        <dbReference type="ARBA" id="ARBA00022824"/>
    </source>
</evidence>
<feature type="transmembrane region" description="Helical" evidence="7">
    <location>
        <begin position="253"/>
        <end position="272"/>
    </location>
</feature>
<accession>J7RZ46</accession>
<reference evidence="10 11" key="1">
    <citation type="journal article" date="2011" name="Proc. Natl. Acad. Sci. U.S.A.">
        <title>Evolutionary erosion of yeast sex chromosomes by mating-type switching accidents.</title>
        <authorList>
            <person name="Gordon J.L."/>
            <person name="Armisen D."/>
            <person name="Proux-Wera E."/>
            <person name="Oheigeartaigh S.S."/>
            <person name="Byrne K.P."/>
            <person name="Wolfe K.H."/>
        </authorList>
    </citation>
    <scope>NUCLEOTIDE SEQUENCE [LARGE SCALE GENOMIC DNA]</scope>
    <source>
        <strain evidence="11">ATCC MYA-139 / BCRC 22969 / CBS 8797 / CCRC 22969 / KCTC 17520 / NBRC 10181 / NCYC 3082</strain>
    </source>
</reference>
<evidence type="ECO:0000256" key="1">
    <source>
        <dbReference type="ARBA" id="ARBA00004477"/>
    </source>
</evidence>
<dbReference type="GO" id="GO:0006487">
    <property type="term" value="P:protein N-linked glycosylation"/>
    <property type="evidence" value="ECO:0007669"/>
    <property type="project" value="EnsemblFungi"/>
</dbReference>
<keyword evidence="3 8" id="KW-0732">Signal</keyword>
<dbReference type="GeneID" id="34526162"/>
<dbReference type="GO" id="GO:0008250">
    <property type="term" value="C:oligosaccharyltransferase complex"/>
    <property type="evidence" value="ECO:0007669"/>
    <property type="project" value="EnsemblFungi"/>
</dbReference>
<dbReference type="AlphaFoldDB" id="J7RZ46"/>
<sequence length="279" mass="30515">MQLTQVVTVLLCLAFNAAAFSVKNGKILSSDNQEAARFRSLQEKPSEPIIVSSGAESVAFSFSLVDYETVPEQLSLLIGVPEKHLEIALKPTVETQGDSKASVTFKITPKDLPSSLQYYAKKDNAGKLCATLIVASPDTRQDNFVSDVFDLLLDYEIGSAYNEPERLGPQREIRYTFPEPPKMVSPIVAQLFAVVIVLVGFSLFVSWVVTGCITFDNIPKGLNFVYFVATVGSIAGFEAVFTRYYLGTSIFDTLHAAMYLGTIGLVMGTKFLRNVGPNI</sequence>
<feature type="chain" id="PRO_5044249564" description="Ribophorin II C-terminal domain-containing protein" evidence="8">
    <location>
        <begin position="20"/>
        <end position="279"/>
    </location>
</feature>
<reference evidence="11" key="2">
    <citation type="submission" date="2012-08" db="EMBL/GenBank/DDBJ databases">
        <title>Genome sequence of Kazachstania naganishii.</title>
        <authorList>
            <person name="Gordon J.L."/>
            <person name="Armisen D."/>
            <person name="Proux-Wera E."/>
            <person name="OhEigeartaigh S.S."/>
            <person name="Byrne K.P."/>
            <person name="Wolfe K.H."/>
        </authorList>
    </citation>
    <scope>NUCLEOTIDE SEQUENCE [LARGE SCALE GENOMIC DNA]</scope>
    <source>
        <strain evidence="11">ATCC MYA-139 / BCRC 22969 / CBS 8797 / CCRC 22969 / KCTC 17520 / NBRC 10181 / NCYC 3082</strain>
    </source>
</reference>
<dbReference type="Pfam" id="PF25147">
    <property type="entry name" value="Ribophorin_II_C"/>
    <property type="match status" value="1"/>
</dbReference>
<gene>
    <name evidence="10" type="primary">KNAG0E02000</name>
    <name evidence="10" type="ordered locus">KNAG_0E02000</name>
</gene>
<dbReference type="InterPro" id="IPR056790">
    <property type="entry name" value="Ribophorin_II_C"/>
</dbReference>
<feature type="signal peptide" evidence="8">
    <location>
        <begin position="1"/>
        <end position="19"/>
    </location>
</feature>
<evidence type="ECO:0000256" key="3">
    <source>
        <dbReference type="ARBA" id="ARBA00022729"/>
    </source>
</evidence>
<dbReference type="Proteomes" id="UP000006310">
    <property type="component" value="Chromosome 5"/>
</dbReference>
<proteinExistence type="predicted"/>
<feature type="domain" description="Ribophorin II C-terminal" evidence="9">
    <location>
        <begin position="177"/>
        <end position="275"/>
    </location>
</feature>
<dbReference type="EMBL" id="HE978318">
    <property type="protein sequence ID" value="CCK70462.1"/>
    <property type="molecule type" value="Genomic_DNA"/>
</dbReference>